<proteinExistence type="predicted"/>
<comment type="caution">
    <text evidence="2">The sequence shown here is derived from an EMBL/GenBank/DDBJ whole genome shotgun (WGS) entry which is preliminary data.</text>
</comment>
<sequence>MNGDIIILQTKANFALNAKSIVLTESFDKIANVTLSDHHTLVLNKPEKICKKTETKDNKCIRIKRTTTENRVVNTDKQILTIYSDKMRIAKKYFKLWKTKVKQKRKDVDTKEKIVKFLEELKKHKVAVKPTKCEKRENENGQTKQCSKSAKKRYQDVSEIYKNRFQAQQDVIKSQQTKLYEQEKIIEDLKLGIITEETQKSLQNGKCEIREIFKRCSVKVKCSITPPEAVEKNVDIIELRTSKVPKIMAELDRRATERAIRRNIILEKKKIIEEKKRKEYEFIVANKKAADDEQKKRNLEAIKEKRRLENELERRRQENRNKYLETINKADKFHRKKLKRKYFNAFKALMEIKTEFEIKSDLFYENLLKKKSLYIWNVNVKENLEKQYLDADCLYEYKLKKKIFKSWQLVLILQKQSMQVAEDLYDMRLQSRAFIEWHRNVCRQQMVDLKHSQIAERHYKRRILVQYFYQWKSLPAVIKLEKAKEEKKRKWREKVWEIIPDYEPCPEMV</sequence>
<feature type="coiled-coil region" evidence="1">
    <location>
        <begin position="291"/>
        <end position="325"/>
    </location>
</feature>
<organism evidence="2 3">
    <name type="scientific">Popillia japonica</name>
    <name type="common">Japanese beetle</name>
    <dbReference type="NCBI Taxonomy" id="7064"/>
    <lineage>
        <taxon>Eukaryota</taxon>
        <taxon>Metazoa</taxon>
        <taxon>Ecdysozoa</taxon>
        <taxon>Arthropoda</taxon>
        <taxon>Hexapoda</taxon>
        <taxon>Insecta</taxon>
        <taxon>Pterygota</taxon>
        <taxon>Neoptera</taxon>
        <taxon>Endopterygota</taxon>
        <taxon>Coleoptera</taxon>
        <taxon>Polyphaga</taxon>
        <taxon>Scarabaeiformia</taxon>
        <taxon>Scarabaeidae</taxon>
        <taxon>Rutelinae</taxon>
        <taxon>Popillia</taxon>
    </lineage>
</organism>
<evidence type="ECO:0000313" key="2">
    <source>
        <dbReference type="EMBL" id="KAK9687584.1"/>
    </source>
</evidence>
<evidence type="ECO:0000313" key="3">
    <source>
        <dbReference type="Proteomes" id="UP001458880"/>
    </source>
</evidence>
<keyword evidence="3" id="KW-1185">Reference proteome</keyword>
<reference evidence="2 3" key="1">
    <citation type="journal article" date="2024" name="BMC Genomics">
        <title>De novo assembly and annotation of Popillia japonica's genome with initial clues to its potential as an invasive pest.</title>
        <authorList>
            <person name="Cucini C."/>
            <person name="Boschi S."/>
            <person name="Funari R."/>
            <person name="Cardaioli E."/>
            <person name="Iannotti N."/>
            <person name="Marturano G."/>
            <person name="Paoli F."/>
            <person name="Bruttini M."/>
            <person name="Carapelli A."/>
            <person name="Frati F."/>
            <person name="Nardi F."/>
        </authorList>
    </citation>
    <scope>NUCLEOTIDE SEQUENCE [LARGE SCALE GENOMIC DNA]</scope>
    <source>
        <strain evidence="2">DMR45628</strain>
    </source>
</reference>
<dbReference type="InterPro" id="IPR052270">
    <property type="entry name" value="CACF_protein"/>
</dbReference>
<dbReference type="AlphaFoldDB" id="A0AAW1IDT6"/>
<gene>
    <name evidence="2" type="ORF">QE152_g36136</name>
</gene>
<name>A0AAW1IDT6_POPJA</name>
<keyword evidence="1" id="KW-0175">Coiled coil</keyword>
<accession>A0AAW1IDT6</accession>
<evidence type="ECO:0000256" key="1">
    <source>
        <dbReference type="SAM" id="Coils"/>
    </source>
</evidence>
<dbReference type="Proteomes" id="UP001458880">
    <property type="component" value="Unassembled WGS sequence"/>
</dbReference>
<dbReference type="PANTHER" id="PTHR22028">
    <property type="entry name" value="SFI1 SPINDLE BODY DOMAIN-CONTAINING PROTEIN-RELATED"/>
    <property type="match status" value="1"/>
</dbReference>
<protein>
    <submittedName>
        <fullName evidence="2">Uncharacterized protein</fullName>
    </submittedName>
</protein>
<dbReference type="PANTHER" id="PTHR22028:SF5">
    <property type="entry name" value="COILED-COIL DOMAIN-CONTAINING PROTEIN 191"/>
    <property type="match status" value="1"/>
</dbReference>
<dbReference type="EMBL" id="JASPKY010000632">
    <property type="protein sequence ID" value="KAK9687584.1"/>
    <property type="molecule type" value="Genomic_DNA"/>
</dbReference>